<dbReference type="GO" id="GO:0005829">
    <property type="term" value="C:cytosol"/>
    <property type="evidence" value="ECO:0007669"/>
    <property type="project" value="TreeGrafter"/>
</dbReference>
<dbReference type="NCBIfam" id="TIGR00730">
    <property type="entry name" value="Rossman fold protein, TIGR00730 family"/>
    <property type="match status" value="1"/>
</dbReference>
<dbReference type="InterPro" id="IPR000182">
    <property type="entry name" value="GNAT_dom"/>
</dbReference>
<dbReference type="Gene3D" id="3.40.50.450">
    <property type="match status" value="1"/>
</dbReference>
<dbReference type="Pfam" id="PF03641">
    <property type="entry name" value="Lysine_decarbox"/>
    <property type="match status" value="1"/>
</dbReference>
<feature type="domain" description="N-acetyltransferase" evidence="2">
    <location>
        <begin position="33"/>
        <end position="208"/>
    </location>
</feature>
<dbReference type="InterPro" id="IPR005269">
    <property type="entry name" value="LOG"/>
</dbReference>
<dbReference type="SUPFAM" id="SSF55729">
    <property type="entry name" value="Acyl-CoA N-acyltransferases (Nat)"/>
    <property type="match status" value="1"/>
</dbReference>
<dbReference type="eggNOG" id="COG0456">
    <property type="taxonomic scope" value="Bacteria"/>
</dbReference>
<dbReference type="GO" id="GO:0016747">
    <property type="term" value="F:acyltransferase activity, transferring groups other than amino-acyl groups"/>
    <property type="evidence" value="ECO:0007669"/>
    <property type="project" value="InterPro"/>
</dbReference>
<dbReference type="eggNOG" id="COG1611">
    <property type="taxonomic scope" value="Bacteria"/>
</dbReference>
<organism evidence="3 4">
    <name type="scientific">Corynebacterium vitaeruminis DSM 20294</name>
    <dbReference type="NCBI Taxonomy" id="1224164"/>
    <lineage>
        <taxon>Bacteria</taxon>
        <taxon>Bacillati</taxon>
        <taxon>Actinomycetota</taxon>
        <taxon>Actinomycetes</taxon>
        <taxon>Mycobacteriales</taxon>
        <taxon>Corynebacteriaceae</taxon>
        <taxon>Corynebacterium</taxon>
    </lineage>
</organism>
<evidence type="ECO:0000313" key="4">
    <source>
        <dbReference type="Proteomes" id="UP000019222"/>
    </source>
</evidence>
<dbReference type="PATRIC" id="fig|1224164.3.peg.102"/>
<name>W5Y4T2_9CORY</name>
<accession>W5Y4T2</accession>
<comment type="similarity">
    <text evidence="1">Belongs to the LOG family.</text>
</comment>
<dbReference type="InterPro" id="IPR031100">
    <property type="entry name" value="LOG_fam"/>
</dbReference>
<dbReference type="Gene3D" id="3.40.630.30">
    <property type="match status" value="1"/>
</dbReference>
<evidence type="ECO:0000256" key="1">
    <source>
        <dbReference type="ARBA" id="ARBA00006763"/>
    </source>
</evidence>
<evidence type="ECO:0000313" key="3">
    <source>
        <dbReference type="EMBL" id="AHI21498.1"/>
    </source>
</evidence>
<proteinExistence type="inferred from homology"/>
<dbReference type="PROSITE" id="PS51186">
    <property type="entry name" value="GNAT"/>
    <property type="match status" value="1"/>
</dbReference>
<dbReference type="GO" id="GO:0016799">
    <property type="term" value="F:hydrolase activity, hydrolyzing N-glycosyl compounds"/>
    <property type="evidence" value="ECO:0007669"/>
    <property type="project" value="TreeGrafter"/>
</dbReference>
<protein>
    <recommendedName>
        <fullName evidence="2">N-acetyltransferase domain-containing protein</fullName>
    </recommendedName>
</protein>
<dbReference type="Pfam" id="PF13508">
    <property type="entry name" value="Acetyltransf_7"/>
    <property type="match status" value="1"/>
</dbReference>
<dbReference type="STRING" id="1224164.B843_00510"/>
<gene>
    <name evidence="3" type="ORF">B843_00510</name>
</gene>
<dbReference type="AlphaFoldDB" id="W5Y4T2"/>
<dbReference type="PANTHER" id="PTHR31223:SF70">
    <property type="entry name" value="LOG FAMILY PROTEIN YJL055W"/>
    <property type="match status" value="1"/>
</dbReference>
<dbReference type="PANTHER" id="PTHR31223">
    <property type="entry name" value="LOG FAMILY PROTEIN YJL055W"/>
    <property type="match status" value="1"/>
</dbReference>
<keyword evidence="4" id="KW-1185">Reference proteome</keyword>
<dbReference type="HOGENOM" id="CLU_777822_0_0_11"/>
<dbReference type="InterPro" id="IPR016181">
    <property type="entry name" value="Acyl_CoA_acyltransferase"/>
</dbReference>
<dbReference type="EMBL" id="CP004353">
    <property type="protein sequence ID" value="AHI21498.1"/>
    <property type="molecule type" value="Genomic_DNA"/>
</dbReference>
<dbReference type="KEGG" id="cvt:B843_00510"/>
<dbReference type="CDD" id="cd04301">
    <property type="entry name" value="NAT_SF"/>
    <property type="match status" value="1"/>
</dbReference>
<reference evidence="3 4" key="1">
    <citation type="submission" date="2013-02" db="EMBL/GenBank/DDBJ databases">
        <title>The complete genome sequence of Corynebacterium vitaeruminis DSM 20294.</title>
        <authorList>
            <person name="Ruckert C."/>
            <person name="Albersmeier A."/>
            <person name="Kalinowski J."/>
        </authorList>
    </citation>
    <scope>NUCLEOTIDE SEQUENCE [LARGE SCALE GENOMIC DNA]</scope>
    <source>
        <strain evidence="4">ATCC 10234</strain>
    </source>
</reference>
<sequence>MGLDKRTVTIKSNSAPAPFILFAMNDTPPVEGLKARPMTAADREIRASALFRNLNRVAPTVTWEEIDGPRWASYVGFDVARGDTGLVLEAAGPGEQPLPVGSIWAGFHKGLGYVSDEVPEVVLNVVPEWQGRGLGGWLLEEVANHGRENGWHGLSLSVENGHPARRLYGRHDFVAQDQNGTMLRKLSPIVRSVAVYCGSAVGERHEFAEAARALGTALAQQGIALVYGGGDVGLMGIVADACLAAGGEVVGVMPRDLVDLEIAHSGLTQLEVTGSMSERKKRMEDLADAYVALPGGMGTLEELFQVLVRQQLGPYTGPVALMNVEGYWSPMLKALRSMSEEGFVPERYLDALVVASTPQELFDGFASWSYPGLKWKR</sequence>
<evidence type="ECO:0000259" key="2">
    <source>
        <dbReference type="PROSITE" id="PS51186"/>
    </source>
</evidence>
<dbReference type="GO" id="GO:0009691">
    <property type="term" value="P:cytokinin biosynthetic process"/>
    <property type="evidence" value="ECO:0007669"/>
    <property type="project" value="InterPro"/>
</dbReference>
<dbReference type="Proteomes" id="UP000019222">
    <property type="component" value="Chromosome"/>
</dbReference>
<dbReference type="SUPFAM" id="SSF102405">
    <property type="entry name" value="MCP/YpsA-like"/>
    <property type="match status" value="1"/>
</dbReference>